<proteinExistence type="predicted"/>
<dbReference type="GO" id="GO:0005886">
    <property type="term" value="C:plasma membrane"/>
    <property type="evidence" value="ECO:0007669"/>
    <property type="project" value="UniProtKB-SubCell"/>
</dbReference>
<keyword evidence="2" id="KW-1003">Cell membrane</keyword>
<dbReference type="InParanoid" id="A0A543AYQ5"/>
<dbReference type="Pfam" id="PF07690">
    <property type="entry name" value="MFS_1"/>
    <property type="match status" value="1"/>
</dbReference>
<keyword evidence="8" id="KW-1185">Reference proteome</keyword>
<evidence type="ECO:0000256" key="5">
    <source>
        <dbReference type="ARBA" id="ARBA00023136"/>
    </source>
</evidence>
<dbReference type="Gene3D" id="1.20.1250.20">
    <property type="entry name" value="MFS general substrate transporter like domains"/>
    <property type="match status" value="2"/>
</dbReference>
<dbReference type="PANTHER" id="PTHR23513">
    <property type="entry name" value="INTEGRAL MEMBRANE EFFLUX PROTEIN-RELATED"/>
    <property type="match status" value="1"/>
</dbReference>
<feature type="transmembrane region" description="Helical" evidence="6">
    <location>
        <begin position="172"/>
        <end position="192"/>
    </location>
</feature>
<feature type="transmembrane region" description="Helical" evidence="6">
    <location>
        <begin position="75"/>
        <end position="95"/>
    </location>
</feature>
<feature type="transmembrane region" description="Helical" evidence="6">
    <location>
        <begin position="274"/>
        <end position="296"/>
    </location>
</feature>
<keyword evidence="4 6" id="KW-1133">Transmembrane helix</keyword>
<comment type="subcellular location">
    <subcellularLocation>
        <location evidence="1">Cell membrane</location>
        <topology evidence="1">Multi-pass membrane protein</topology>
    </subcellularLocation>
</comment>
<feature type="transmembrane region" description="Helical" evidence="6">
    <location>
        <begin position="244"/>
        <end position="262"/>
    </location>
</feature>
<dbReference type="CDD" id="cd06173">
    <property type="entry name" value="MFS_MefA_like"/>
    <property type="match status" value="1"/>
</dbReference>
<evidence type="ECO:0000313" key="7">
    <source>
        <dbReference type="EMBL" id="TQL77704.1"/>
    </source>
</evidence>
<feature type="transmembrane region" description="Helical" evidence="6">
    <location>
        <begin position="20"/>
        <end position="37"/>
    </location>
</feature>
<dbReference type="GO" id="GO:0022857">
    <property type="term" value="F:transmembrane transporter activity"/>
    <property type="evidence" value="ECO:0007669"/>
    <property type="project" value="InterPro"/>
</dbReference>
<evidence type="ECO:0000256" key="1">
    <source>
        <dbReference type="ARBA" id="ARBA00004651"/>
    </source>
</evidence>
<reference evidence="7 8" key="1">
    <citation type="submission" date="2019-06" db="EMBL/GenBank/DDBJ databases">
        <title>Sequencing the genomes of 1000 actinobacteria strains.</title>
        <authorList>
            <person name="Klenk H.-P."/>
        </authorList>
    </citation>
    <scope>NUCLEOTIDE SEQUENCE [LARGE SCALE GENOMIC DNA]</scope>
    <source>
        <strain evidence="7 8">DSM 45928</strain>
    </source>
</reference>
<feature type="transmembrane region" description="Helical" evidence="6">
    <location>
        <begin position="43"/>
        <end position="63"/>
    </location>
</feature>
<evidence type="ECO:0000256" key="6">
    <source>
        <dbReference type="SAM" id="Phobius"/>
    </source>
</evidence>
<accession>A0A543AYQ5</accession>
<dbReference type="AlphaFoldDB" id="A0A543AYQ5"/>
<feature type="transmembrane region" description="Helical" evidence="6">
    <location>
        <begin position="372"/>
        <end position="391"/>
    </location>
</feature>
<gene>
    <name evidence="7" type="ORF">FB566_3267</name>
</gene>
<dbReference type="InterPro" id="IPR036259">
    <property type="entry name" value="MFS_trans_sf"/>
</dbReference>
<feature type="transmembrane region" description="Helical" evidence="6">
    <location>
        <begin position="101"/>
        <end position="123"/>
    </location>
</feature>
<dbReference type="InterPro" id="IPR011701">
    <property type="entry name" value="MFS"/>
</dbReference>
<keyword evidence="5 6" id="KW-0472">Membrane</keyword>
<dbReference type="EMBL" id="VFOW01000001">
    <property type="protein sequence ID" value="TQL77704.1"/>
    <property type="molecule type" value="Genomic_DNA"/>
</dbReference>
<comment type="caution">
    <text evidence="7">The sequence shown here is derived from an EMBL/GenBank/DDBJ whole genome shotgun (WGS) entry which is preliminary data.</text>
</comment>
<sequence length="426" mass="46639">MFRRRDFRRLLTVRATSQLADGFFQAGLAVSVFFNPTKQVEPVAYAIAFSMLIGPYSLLGPYVGVFLDRWSRRDVLAISNGLRALLVIPAVLLIWGQSAEWQWAIFAMLVITINRFVLAGLSASQPHTVEKAHLVTANAFATTMGTICYGAGLGASYLVIQLLGNSSTGNAGAAAVAVPLYAVSAVVAWLSYRRMALGPDETELVSHTILGQIVAISKGMIHGFRHLWSRRGSAYVMFVQAGHRMLYGFLAVMTLAVFREYYHDPIAYPDYEDTLAWLAAIAAAGQVGSFISALITPRMSRWLKPGNWVFALLCLLIVVLASLGLGMVEQAFVIGTLLVNITSQGLKIVTDTSIQSNIEDEYRGRLFSLNDTVFNVSFILGMFLCVTVLPQDGHAPWLLYATAGGYVVLAAWYRLTSKRFAPYVIG</sequence>
<keyword evidence="3 6" id="KW-0812">Transmembrane</keyword>
<feature type="transmembrane region" description="Helical" evidence="6">
    <location>
        <begin position="308"/>
        <end position="328"/>
    </location>
</feature>
<dbReference type="Proteomes" id="UP000317043">
    <property type="component" value="Unassembled WGS sequence"/>
</dbReference>
<evidence type="ECO:0000256" key="3">
    <source>
        <dbReference type="ARBA" id="ARBA00022692"/>
    </source>
</evidence>
<evidence type="ECO:0000313" key="8">
    <source>
        <dbReference type="Proteomes" id="UP000317043"/>
    </source>
</evidence>
<evidence type="ECO:0000256" key="2">
    <source>
        <dbReference type="ARBA" id="ARBA00022475"/>
    </source>
</evidence>
<protein>
    <submittedName>
        <fullName evidence="7">MFS-type transporter involved in bile tolerance (Atg22 family)</fullName>
    </submittedName>
</protein>
<evidence type="ECO:0000256" key="4">
    <source>
        <dbReference type="ARBA" id="ARBA00022989"/>
    </source>
</evidence>
<name>A0A543AYQ5_9ACTN</name>
<organism evidence="7 8">
    <name type="scientific">Stackebrandtia endophytica</name>
    <dbReference type="NCBI Taxonomy" id="1496996"/>
    <lineage>
        <taxon>Bacteria</taxon>
        <taxon>Bacillati</taxon>
        <taxon>Actinomycetota</taxon>
        <taxon>Actinomycetes</taxon>
        <taxon>Glycomycetales</taxon>
        <taxon>Glycomycetaceae</taxon>
        <taxon>Stackebrandtia</taxon>
    </lineage>
</organism>
<dbReference type="PANTHER" id="PTHR23513:SF17">
    <property type="entry name" value="MEMBRANE PROTEIN"/>
    <property type="match status" value="1"/>
</dbReference>
<feature type="transmembrane region" description="Helical" evidence="6">
    <location>
        <begin position="135"/>
        <end position="160"/>
    </location>
</feature>
<feature type="transmembrane region" description="Helical" evidence="6">
    <location>
        <begin position="397"/>
        <end position="415"/>
    </location>
</feature>
<dbReference type="SUPFAM" id="SSF103473">
    <property type="entry name" value="MFS general substrate transporter"/>
    <property type="match status" value="1"/>
</dbReference>